<accession>A0A0A9T755</accession>
<dbReference type="AlphaFoldDB" id="A0A0A9T755"/>
<reference evidence="2" key="1">
    <citation type="submission" date="2014-09" db="EMBL/GenBank/DDBJ databases">
        <authorList>
            <person name="Magalhaes I.L.F."/>
            <person name="Oliveira U."/>
            <person name="Santos F.R."/>
            <person name="Vidigal T.H.D.A."/>
            <person name="Brescovit A.D."/>
            <person name="Santos A.J."/>
        </authorList>
    </citation>
    <scope>NUCLEOTIDE SEQUENCE</scope>
    <source>
        <tissue evidence="2">Shoot tissue taken approximately 20 cm above the soil surface</tissue>
    </source>
</reference>
<name>A0A0A9T755_ARUDO</name>
<proteinExistence type="predicted"/>
<sequence>MHNFSAGSPSSPESSSPHDTLDFLEPPSSWLLFPQGQVCAEDWRWPSGIRPIASTVATTIPCQ</sequence>
<evidence type="ECO:0000256" key="1">
    <source>
        <dbReference type="SAM" id="MobiDB-lite"/>
    </source>
</evidence>
<protein>
    <submittedName>
        <fullName evidence="2">Uncharacterized protein</fullName>
    </submittedName>
</protein>
<organism evidence="2">
    <name type="scientific">Arundo donax</name>
    <name type="common">Giant reed</name>
    <name type="synonym">Donax arundinaceus</name>
    <dbReference type="NCBI Taxonomy" id="35708"/>
    <lineage>
        <taxon>Eukaryota</taxon>
        <taxon>Viridiplantae</taxon>
        <taxon>Streptophyta</taxon>
        <taxon>Embryophyta</taxon>
        <taxon>Tracheophyta</taxon>
        <taxon>Spermatophyta</taxon>
        <taxon>Magnoliopsida</taxon>
        <taxon>Liliopsida</taxon>
        <taxon>Poales</taxon>
        <taxon>Poaceae</taxon>
        <taxon>PACMAD clade</taxon>
        <taxon>Arundinoideae</taxon>
        <taxon>Arundineae</taxon>
        <taxon>Arundo</taxon>
    </lineage>
</organism>
<reference evidence="2" key="2">
    <citation type="journal article" date="2015" name="Data Brief">
        <title>Shoot transcriptome of the giant reed, Arundo donax.</title>
        <authorList>
            <person name="Barrero R.A."/>
            <person name="Guerrero F.D."/>
            <person name="Moolhuijzen P."/>
            <person name="Goolsby J.A."/>
            <person name="Tidwell J."/>
            <person name="Bellgard S.E."/>
            <person name="Bellgard M.I."/>
        </authorList>
    </citation>
    <scope>NUCLEOTIDE SEQUENCE</scope>
    <source>
        <tissue evidence="2">Shoot tissue taken approximately 20 cm above the soil surface</tissue>
    </source>
</reference>
<evidence type="ECO:0000313" key="2">
    <source>
        <dbReference type="EMBL" id="JAD73622.1"/>
    </source>
</evidence>
<feature type="region of interest" description="Disordered" evidence="1">
    <location>
        <begin position="1"/>
        <end position="22"/>
    </location>
</feature>
<dbReference type="EMBL" id="GBRH01224273">
    <property type="protein sequence ID" value="JAD73622.1"/>
    <property type="molecule type" value="Transcribed_RNA"/>
</dbReference>
<feature type="compositionally biased region" description="Low complexity" evidence="1">
    <location>
        <begin position="8"/>
        <end position="17"/>
    </location>
</feature>